<keyword evidence="6 7" id="KW-0472">Membrane</keyword>
<accession>A0A1Y5RW57</accession>
<keyword evidence="10" id="KW-1185">Reference proteome</keyword>
<gene>
    <name evidence="9" type="primary">siaT_5</name>
    <name evidence="9" type="ORF">AQS8620_00800</name>
</gene>
<protein>
    <recommendedName>
        <fullName evidence="7">TRAP transporter large permease protein</fullName>
    </recommendedName>
</protein>
<evidence type="ECO:0000256" key="5">
    <source>
        <dbReference type="ARBA" id="ARBA00022989"/>
    </source>
</evidence>
<feature type="transmembrane region" description="Helical" evidence="7">
    <location>
        <begin position="46"/>
        <end position="67"/>
    </location>
</feature>
<feature type="transmembrane region" description="Helical" evidence="7">
    <location>
        <begin position="302"/>
        <end position="323"/>
    </location>
</feature>
<dbReference type="OrthoDB" id="9790209at2"/>
<feature type="transmembrane region" description="Helical" evidence="7">
    <location>
        <begin position="390"/>
        <end position="415"/>
    </location>
</feature>
<evidence type="ECO:0000256" key="6">
    <source>
        <dbReference type="ARBA" id="ARBA00023136"/>
    </source>
</evidence>
<comment type="caution">
    <text evidence="7">Lacks conserved residue(s) required for the propagation of feature annotation.</text>
</comment>
<proteinExistence type="inferred from homology"/>
<keyword evidence="4 7" id="KW-0812">Transmembrane</keyword>
<organism evidence="9 10">
    <name type="scientific">Aquimixticola soesokkakensis</name>
    <dbReference type="NCBI Taxonomy" id="1519096"/>
    <lineage>
        <taxon>Bacteria</taxon>
        <taxon>Pseudomonadati</taxon>
        <taxon>Pseudomonadota</taxon>
        <taxon>Alphaproteobacteria</taxon>
        <taxon>Rhodobacterales</taxon>
        <taxon>Paracoccaceae</taxon>
        <taxon>Aquimixticola</taxon>
    </lineage>
</organism>
<feature type="transmembrane region" description="Helical" evidence="7">
    <location>
        <begin position="131"/>
        <end position="156"/>
    </location>
</feature>
<dbReference type="AlphaFoldDB" id="A0A1Y5RW57"/>
<dbReference type="RefSeq" id="WP_085835546.1">
    <property type="nucleotide sequence ID" value="NZ_FWFS01000002.1"/>
</dbReference>
<feature type="transmembrane region" description="Helical" evidence="7">
    <location>
        <begin position="330"/>
        <end position="350"/>
    </location>
</feature>
<feature type="transmembrane region" description="Helical" evidence="7">
    <location>
        <begin position="210"/>
        <end position="232"/>
    </location>
</feature>
<evidence type="ECO:0000313" key="10">
    <source>
        <dbReference type="Proteomes" id="UP000193862"/>
    </source>
</evidence>
<sequence>MSLTLLGIFAVLAALGVPLSVALGLGTVTAMVVFDLPLSMLTQSLATSINSFLLIAVPLFILAGQIMERGGLSERIFDAAEAVVGRFRGGLGHVNIASSFVFGGISGSSVADIASLGPITIRSMTPRGYPLPYSAALTLITATLATLVPPSILIIVAASASGQSVGGALAGGLGPGLLLAGALALYNSVISRKRGYGTITGFDRKASARAFLRALPSVGAPVIILTGMFSGIVTPTEAAGLAVIYTLLVAGLVHREIGLRDLVELAILAGQLAGTVLLILMVASAATFVFTVDLLPQKASGLLAGFTGSPFVTLLLMGLVFLIVGMLMDIVAAALMLIPVLMPAAVSAGIDPMHFLIFMVTCLAVGLASPPVGTCLFATAYVSKVPTERLVVAALPFYAINSLVLLLVAAFPQIILWPMELLT</sequence>
<dbReference type="Proteomes" id="UP000193862">
    <property type="component" value="Unassembled WGS sequence"/>
</dbReference>
<dbReference type="InterPro" id="IPR004681">
    <property type="entry name" value="TRAP_DctM"/>
</dbReference>
<evidence type="ECO:0000259" key="8">
    <source>
        <dbReference type="Pfam" id="PF06808"/>
    </source>
</evidence>
<evidence type="ECO:0000256" key="1">
    <source>
        <dbReference type="ARBA" id="ARBA00004429"/>
    </source>
</evidence>
<keyword evidence="5 7" id="KW-1133">Transmembrane helix</keyword>
<reference evidence="9 10" key="1">
    <citation type="submission" date="2017-03" db="EMBL/GenBank/DDBJ databases">
        <authorList>
            <person name="Afonso C.L."/>
            <person name="Miller P.J."/>
            <person name="Scott M.A."/>
            <person name="Spackman E."/>
            <person name="Goraichik I."/>
            <person name="Dimitrov K.M."/>
            <person name="Suarez D.L."/>
            <person name="Swayne D.E."/>
        </authorList>
    </citation>
    <scope>NUCLEOTIDE SEQUENCE [LARGE SCALE GENOMIC DNA]</scope>
    <source>
        <strain evidence="9 10">CECT 8620</strain>
    </source>
</reference>
<dbReference type="NCBIfam" id="TIGR00786">
    <property type="entry name" value="dctM"/>
    <property type="match status" value="1"/>
</dbReference>
<comment type="subunit">
    <text evidence="7">The complex comprises the extracytoplasmic solute receptor protein and the two transmembrane proteins.</text>
</comment>
<evidence type="ECO:0000256" key="2">
    <source>
        <dbReference type="ARBA" id="ARBA00022475"/>
    </source>
</evidence>
<feature type="transmembrane region" description="Helical" evidence="7">
    <location>
        <begin position="168"/>
        <end position="189"/>
    </location>
</feature>
<comment type="function">
    <text evidence="7">Part of the tripartite ATP-independent periplasmic (TRAP) transport system.</text>
</comment>
<dbReference type="Pfam" id="PF06808">
    <property type="entry name" value="DctM"/>
    <property type="match status" value="1"/>
</dbReference>
<evidence type="ECO:0000256" key="7">
    <source>
        <dbReference type="RuleBase" id="RU369079"/>
    </source>
</evidence>
<dbReference type="PANTHER" id="PTHR33362:SF2">
    <property type="entry name" value="TRAP TRANSPORTER LARGE PERMEASE PROTEIN"/>
    <property type="match status" value="1"/>
</dbReference>
<keyword evidence="2" id="KW-1003">Cell membrane</keyword>
<dbReference type="EMBL" id="FWFS01000002">
    <property type="protein sequence ID" value="SLN26661.1"/>
    <property type="molecule type" value="Genomic_DNA"/>
</dbReference>
<feature type="transmembrane region" description="Helical" evidence="7">
    <location>
        <begin position="356"/>
        <end position="378"/>
    </location>
</feature>
<comment type="similarity">
    <text evidence="7">Belongs to the TRAP transporter large permease family.</text>
</comment>
<name>A0A1Y5RW57_9RHOB</name>
<dbReference type="GO" id="GO:0005886">
    <property type="term" value="C:plasma membrane"/>
    <property type="evidence" value="ECO:0007669"/>
    <property type="project" value="UniProtKB-SubCell"/>
</dbReference>
<keyword evidence="3 7" id="KW-0997">Cell inner membrane</keyword>
<evidence type="ECO:0000256" key="3">
    <source>
        <dbReference type="ARBA" id="ARBA00022519"/>
    </source>
</evidence>
<dbReference type="InterPro" id="IPR010656">
    <property type="entry name" value="DctM"/>
</dbReference>
<dbReference type="PANTHER" id="PTHR33362">
    <property type="entry name" value="SIALIC ACID TRAP TRANSPORTER PERMEASE PROTEIN SIAT-RELATED"/>
    <property type="match status" value="1"/>
</dbReference>
<evidence type="ECO:0000256" key="4">
    <source>
        <dbReference type="ARBA" id="ARBA00022692"/>
    </source>
</evidence>
<feature type="transmembrane region" description="Helical" evidence="7">
    <location>
        <begin position="265"/>
        <end position="290"/>
    </location>
</feature>
<keyword evidence="7" id="KW-0813">Transport</keyword>
<feature type="transmembrane region" description="Helical" evidence="7">
    <location>
        <begin position="238"/>
        <end position="253"/>
    </location>
</feature>
<feature type="domain" description="TRAP C4-dicarboxylate transport system permease DctM subunit" evidence="8">
    <location>
        <begin position="6"/>
        <end position="414"/>
    </location>
</feature>
<dbReference type="GO" id="GO:0022857">
    <property type="term" value="F:transmembrane transporter activity"/>
    <property type="evidence" value="ECO:0007669"/>
    <property type="project" value="UniProtKB-UniRule"/>
</dbReference>
<evidence type="ECO:0000313" key="9">
    <source>
        <dbReference type="EMBL" id="SLN26661.1"/>
    </source>
</evidence>
<comment type="subcellular location">
    <subcellularLocation>
        <location evidence="1 7">Cell inner membrane</location>
        <topology evidence="1 7">Multi-pass membrane protein</topology>
    </subcellularLocation>
</comment>
<dbReference type="PIRSF" id="PIRSF006066">
    <property type="entry name" value="HI0050"/>
    <property type="match status" value="1"/>
</dbReference>